<comment type="caution">
    <text evidence="2">The sequence shown here is derived from an EMBL/GenBank/DDBJ whole genome shotgun (WGS) entry which is preliminary data.</text>
</comment>
<dbReference type="Proteomes" id="UP000693738">
    <property type="component" value="Unassembled WGS sequence"/>
</dbReference>
<protein>
    <submittedName>
        <fullName evidence="2">Uncharacterized protein</fullName>
    </submittedName>
</protein>
<accession>A0A8J2IN18</accession>
<organism evidence="2 3">
    <name type="scientific">Fusarium equiseti</name>
    <name type="common">Fusarium scirpi</name>
    <dbReference type="NCBI Taxonomy" id="61235"/>
    <lineage>
        <taxon>Eukaryota</taxon>
        <taxon>Fungi</taxon>
        <taxon>Dikarya</taxon>
        <taxon>Ascomycota</taxon>
        <taxon>Pezizomycotina</taxon>
        <taxon>Sordariomycetes</taxon>
        <taxon>Hypocreomycetidae</taxon>
        <taxon>Hypocreales</taxon>
        <taxon>Nectriaceae</taxon>
        <taxon>Fusarium</taxon>
        <taxon>Fusarium incarnatum-equiseti species complex</taxon>
    </lineage>
</organism>
<gene>
    <name evidence="2" type="ORF">FEQUK3_LOCUS6751</name>
</gene>
<evidence type="ECO:0000313" key="3">
    <source>
        <dbReference type="Proteomes" id="UP000693738"/>
    </source>
</evidence>
<proteinExistence type="predicted"/>
<reference evidence="2" key="1">
    <citation type="submission" date="2021-05" db="EMBL/GenBank/DDBJ databases">
        <authorList>
            <person name="Khan N."/>
        </authorList>
    </citation>
    <scope>NUCLEOTIDE SEQUENCE</scope>
</reference>
<dbReference type="AlphaFoldDB" id="A0A8J2IN18"/>
<name>A0A8J2IN18_FUSEQ</name>
<feature type="region of interest" description="Disordered" evidence="1">
    <location>
        <begin position="453"/>
        <end position="485"/>
    </location>
</feature>
<evidence type="ECO:0000256" key="1">
    <source>
        <dbReference type="SAM" id="MobiDB-lite"/>
    </source>
</evidence>
<dbReference type="EMBL" id="CAJSTJ010000139">
    <property type="protein sequence ID" value="CAG7561041.1"/>
    <property type="molecule type" value="Genomic_DNA"/>
</dbReference>
<sequence>MLQQTCDPKIKTDMTNIRQGISSQASLYPKRRAASFSKGTTLPPGRLLTRQRSQTLPPLETQYVSRRALRSRLYMADDMSEIITRNMIPGQDTDGLRIPLQDWLNHPLLITDEQVARMISIELSTKSSPKLDSGSVAYFRSWPMEASQLSQIVDELRKSGPTTTVTVRYSYVREKIWTYEDVVKEDERRKYIISTANQAIARVGVDGFSPLAICGLEPPLESIKDGTHILDGMRASSGLLRSILTSMASLETDINDNSIKPLEDLVNFNQLLNWPDLNSDQKRRSRVLFDSWLGTIQPLVVVSFGQDVYAWLCQPSRRLSPPDSLIEEVGLPRVLEVPGIQCPMVIISHLHPGSYARRPTTASLDNLETGRKLERVEYFKVLRRAKDQYVAATKLDASAIMASRQLSSKMGVTVSETQIPTTFMISEDRKLVLDLHLSHKVISLEDVHPPNLTMGVTESRKRSRVTFEEEDHQENSRAKLKSNNWGPTNSTLERWRKVHDFIQKHEFLQSHPQWKDMVNNYKHLFAIASSVHRYTGGLIVGETPLYATHPPEWEHDRNHFFSEMSKCVKSFQNAVINSHIQRLPDFLVQRNWTAPSSLSQRSEALTVGDNTFSAQNQDQAHIVSSLFTTGSYSTHPPYRYKLALERCGQTRGPPDSPVRQQQAEALFSDGIASLCGWTSGEMAWVEYLQGLRQDTWIAASMEVGGPNHPQPERQKFMAAFIENSTGDQTGSGITLEEMLQTASQKFMVQQSHWLASHTRGKIGNSPLLDLQSIDGHDVEVSQRGQLRLKYKLGDGPIISRDIKLGPSIAPLERDDTRTIHFTELGIDLRTAAGFTLRVPVHNSECTLPLSVMGNRQNGQDFLSLWKAVRGETVSSPFPLSSSVFASEESRYPAELCLSPNGKQGSMPPTKRPGMIQPLGHNDALWLLKQFVDMRLPHGGDFWTGSKDDFPQGTDDVAGFIEYVLTLLSIF</sequence>
<evidence type="ECO:0000313" key="2">
    <source>
        <dbReference type="EMBL" id="CAG7561041.1"/>
    </source>
</evidence>